<accession>A0A7J6WLJ0</accession>
<keyword evidence="3" id="KW-1185">Reference proteome</keyword>
<evidence type="ECO:0000256" key="1">
    <source>
        <dbReference type="SAM" id="MobiDB-lite"/>
    </source>
</evidence>
<dbReference type="EMBL" id="JABWDY010013504">
    <property type="protein sequence ID" value="KAF5198241.1"/>
    <property type="molecule type" value="Genomic_DNA"/>
</dbReference>
<evidence type="ECO:0000313" key="3">
    <source>
        <dbReference type="Proteomes" id="UP000554482"/>
    </source>
</evidence>
<evidence type="ECO:0000313" key="2">
    <source>
        <dbReference type="EMBL" id="KAF5198241.1"/>
    </source>
</evidence>
<dbReference type="Proteomes" id="UP000554482">
    <property type="component" value="Unassembled WGS sequence"/>
</dbReference>
<protein>
    <submittedName>
        <fullName evidence="2">Uncharacterized protein</fullName>
    </submittedName>
</protein>
<gene>
    <name evidence="2" type="ORF">FRX31_012172</name>
</gene>
<sequence length="90" mass="9439">MPLSRSEDASQNGTRRAIQNPAKMKEAVRSKSISSNNIYKVEAAQTMFSCPLGKAVSLVSSFGSVGVGYSSSLGHFLITAVKGGVEATRS</sequence>
<comment type="caution">
    <text evidence="2">The sequence shown here is derived from an EMBL/GenBank/DDBJ whole genome shotgun (WGS) entry which is preliminary data.</text>
</comment>
<proteinExistence type="predicted"/>
<name>A0A7J6WLJ0_THATH</name>
<reference evidence="2 3" key="1">
    <citation type="submission" date="2020-06" db="EMBL/GenBank/DDBJ databases">
        <title>Transcriptomic and genomic resources for Thalictrum thalictroides and T. hernandezii: Facilitating candidate gene discovery in an emerging model plant lineage.</title>
        <authorList>
            <person name="Arias T."/>
            <person name="Riano-Pachon D.M."/>
            <person name="Di Stilio V.S."/>
        </authorList>
    </citation>
    <scope>NUCLEOTIDE SEQUENCE [LARGE SCALE GENOMIC DNA]</scope>
    <source>
        <strain evidence="3">cv. WT478/WT964</strain>
        <tissue evidence="2">Leaves</tissue>
    </source>
</reference>
<feature type="region of interest" description="Disordered" evidence="1">
    <location>
        <begin position="1"/>
        <end position="26"/>
    </location>
</feature>
<organism evidence="2 3">
    <name type="scientific">Thalictrum thalictroides</name>
    <name type="common">Rue-anemone</name>
    <name type="synonym">Anemone thalictroides</name>
    <dbReference type="NCBI Taxonomy" id="46969"/>
    <lineage>
        <taxon>Eukaryota</taxon>
        <taxon>Viridiplantae</taxon>
        <taxon>Streptophyta</taxon>
        <taxon>Embryophyta</taxon>
        <taxon>Tracheophyta</taxon>
        <taxon>Spermatophyta</taxon>
        <taxon>Magnoliopsida</taxon>
        <taxon>Ranunculales</taxon>
        <taxon>Ranunculaceae</taxon>
        <taxon>Thalictroideae</taxon>
        <taxon>Thalictrum</taxon>
    </lineage>
</organism>
<dbReference type="AlphaFoldDB" id="A0A7J6WLJ0"/>